<organism evidence="3 4">
    <name type="scientific">Pendulispora albinea</name>
    <dbReference type="NCBI Taxonomy" id="2741071"/>
    <lineage>
        <taxon>Bacteria</taxon>
        <taxon>Pseudomonadati</taxon>
        <taxon>Myxococcota</taxon>
        <taxon>Myxococcia</taxon>
        <taxon>Myxococcales</taxon>
        <taxon>Sorangiineae</taxon>
        <taxon>Pendulisporaceae</taxon>
        <taxon>Pendulispora</taxon>
    </lineage>
</organism>
<name>A0ABZ2LVC8_9BACT</name>
<evidence type="ECO:0000313" key="3">
    <source>
        <dbReference type="EMBL" id="WXB13076.1"/>
    </source>
</evidence>
<sequence length="170" mass="16818">MATDNSPPRTRLILVMAVATAVTLFVLKFILDSYFTTMWEGEANAKIPPALELAKLHEEENKKLTGSPIPIDKAISELASKGRESSALIAPQPSSDDGPLVGSSLLAKKGGSAAASPESAAPAQDASTTTTTAAPANANKGDAGAPHAGGAAGGATGGAAPGAADAGHPH</sequence>
<protein>
    <submittedName>
        <fullName evidence="3">Uncharacterized protein</fullName>
    </submittedName>
</protein>
<evidence type="ECO:0000313" key="4">
    <source>
        <dbReference type="Proteomes" id="UP001370348"/>
    </source>
</evidence>
<dbReference type="EMBL" id="CP089984">
    <property type="protein sequence ID" value="WXB13076.1"/>
    <property type="molecule type" value="Genomic_DNA"/>
</dbReference>
<dbReference type="Proteomes" id="UP001370348">
    <property type="component" value="Chromosome"/>
</dbReference>
<feature type="compositionally biased region" description="Low complexity" evidence="1">
    <location>
        <begin position="103"/>
        <end position="149"/>
    </location>
</feature>
<keyword evidence="2" id="KW-1133">Transmembrane helix</keyword>
<keyword evidence="4" id="KW-1185">Reference proteome</keyword>
<feature type="region of interest" description="Disordered" evidence="1">
    <location>
        <begin position="82"/>
        <end position="170"/>
    </location>
</feature>
<proteinExistence type="predicted"/>
<evidence type="ECO:0000256" key="1">
    <source>
        <dbReference type="SAM" id="MobiDB-lite"/>
    </source>
</evidence>
<reference evidence="3 4" key="1">
    <citation type="submission" date="2021-12" db="EMBL/GenBank/DDBJ databases">
        <title>Discovery of the Pendulisporaceae a myxobacterial family with distinct sporulation behavior and unique specialized metabolism.</title>
        <authorList>
            <person name="Garcia R."/>
            <person name="Popoff A."/>
            <person name="Bader C.D."/>
            <person name="Loehr J."/>
            <person name="Walesch S."/>
            <person name="Walt C."/>
            <person name="Boldt J."/>
            <person name="Bunk B."/>
            <person name="Haeckl F.J.F.P.J."/>
            <person name="Gunesch A.P."/>
            <person name="Birkelbach J."/>
            <person name="Nuebel U."/>
            <person name="Pietschmann T."/>
            <person name="Bach T."/>
            <person name="Mueller R."/>
        </authorList>
    </citation>
    <scope>NUCLEOTIDE SEQUENCE [LARGE SCALE GENOMIC DNA]</scope>
    <source>
        <strain evidence="3 4">MSr11954</strain>
    </source>
</reference>
<feature type="transmembrane region" description="Helical" evidence="2">
    <location>
        <begin position="12"/>
        <end position="31"/>
    </location>
</feature>
<feature type="compositionally biased region" description="Gly residues" evidence="1">
    <location>
        <begin position="150"/>
        <end position="160"/>
    </location>
</feature>
<gene>
    <name evidence="3" type="ORF">LZC94_35165</name>
</gene>
<feature type="compositionally biased region" description="Low complexity" evidence="1">
    <location>
        <begin position="161"/>
        <end position="170"/>
    </location>
</feature>
<evidence type="ECO:0000256" key="2">
    <source>
        <dbReference type="SAM" id="Phobius"/>
    </source>
</evidence>
<dbReference type="RefSeq" id="WP_394822695.1">
    <property type="nucleotide sequence ID" value="NZ_CP089984.1"/>
</dbReference>
<keyword evidence="2" id="KW-0472">Membrane</keyword>
<keyword evidence="2" id="KW-0812">Transmembrane</keyword>
<accession>A0ABZ2LVC8</accession>